<proteinExistence type="inferred from homology"/>
<protein>
    <submittedName>
        <fullName evidence="6">GFA family protein</fullName>
    </submittedName>
</protein>
<reference evidence="6 7" key="1">
    <citation type="submission" date="2018-12" db="EMBL/GenBank/DDBJ databases">
        <title>bacterium Hansschlegelia zhihuaiae S113.</title>
        <authorList>
            <person name="He J."/>
        </authorList>
    </citation>
    <scope>NUCLEOTIDE SEQUENCE [LARGE SCALE GENOMIC DNA]</scope>
    <source>
        <strain evidence="6 7">S 113</strain>
    </source>
</reference>
<dbReference type="GO" id="GO:0016846">
    <property type="term" value="F:carbon-sulfur lyase activity"/>
    <property type="evidence" value="ECO:0007669"/>
    <property type="project" value="InterPro"/>
</dbReference>
<dbReference type="SUPFAM" id="SSF51316">
    <property type="entry name" value="Mss4-like"/>
    <property type="match status" value="1"/>
</dbReference>
<evidence type="ECO:0000256" key="1">
    <source>
        <dbReference type="ARBA" id="ARBA00005495"/>
    </source>
</evidence>
<evidence type="ECO:0000256" key="3">
    <source>
        <dbReference type="ARBA" id="ARBA00022833"/>
    </source>
</evidence>
<dbReference type="Proteomes" id="UP000289708">
    <property type="component" value="Unassembled WGS sequence"/>
</dbReference>
<organism evidence="6 7">
    <name type="scientific">Hansschlegelia zhihuaiae</name>
    <dbReference type="NCBI Taxonomy" id="405005"/>
    <lineage>
        <taxon>Bacteria</taxon>
        <taxon>Pseudomonadati</taxon>
        <taxon>Pseudomonadota</taxon>
        <taxon>Alphaproteobacteria</taxon>
        <taxon>Hyphomicrobiales</taxon>
        <taxon>Methylopilaceae</taxon>
        <taxon>Hansschlegelia</taxon>
    </lineage>
</organism>
<dbReference type="PROSITE" id="PS51891">
    <property type="entry name" value="CENP_V_GFA"/>
    <property type="match status" value="1"/>
</dbReference>
<evidence type="ECO:0000259" key="5">
    <source>
        <dbReference type="PROSITE" id="PS51891"/>
    </source>
</evidence>
<evidence type="ECO:0000313" key="6">
    <source>
        <dbReference type="EMBL" id="RXF74829.1"/>
    </source>
</evidence>
<dbReference type="PANTHER" id="PTHR33337:SF40">
    <property type="entry name" value="CENP-V_GFA DOMAIN-CONTAINING PROTEIN-RELATED"/>
    <property type="match status" value="1"/>
</dbReference>
<feature type="domain" description="CENP-V/GFA" evidence="5">
    <location>
        <begin position="7"/>
        <end position="108"/>
    </location>
</feature>
<sequence>MAAGERIEGRCLCGAARFSAELHDAFMSACHCTMCRRWTSGMFMSLAVKPESLKLEDESTFGMFASSAEAERGFCKTCGSPLFWRALDGSSADVSAQAIDDPSRFPFELEIYMDEKPANYGFAGQRRRLTGAEWRAAKEAANG</sequence>
<dbReference type="OrthoDB" id="9807246at2"/>
<name>A0A4Q0MNX9_9HYPH</name>
<gene>
    <name evidence="6" type="ORF">EK403_04865</name>
</gene>
<dbReference type="GO" id="GO:0046872">
    <property type="term" value="F:metal ion binding"/>
    <property type="evidence" value="ECO:0007669"/>
    <property type="project" value="UniProtKB-KW"/>
</dbReference>
<dbReference type="AlphaFoldDB" id="A0A4Q0MNX9"/>
<dbReference type="EMBL" id="RYFI01000003">
    <property type="protein sequence ID" value="RXF74829.1"/>
    <property type="molecule type" value="Genomic_DNA"/>
</dbReference>
<keyword evidence="3" id="KW-0862">Zinc</keyword>
<keyword evidence="2" id="KW-0479">Metal-binding</keyword>
<dbReference type="PANTHER" id="PTHR33337">
    <property type="entry name" value="GFA DOMAIN-CONTAINING PROTEIN"/>
    <property type="match status" value="1"/>
</dbReference>
<comment type="caution">
    <text evidence="6">The sequence shown here is derived from an EMBL/GenBank/DDBJ whole genome shotgun (WGS) entry which is preliminary data.</text>
</comment>
<dbReference type="InterPro" id="IPR006913">
    <property type="entry name" value="CENP-V/GFA"/>
</dbReference>
<keyword evidence="7" id="KW-1185">Reference proteome</keyword>
<comment type="similarity">
    <text evidence="1">Belongs to the Gfa family.</text>
</comment>
<evidence type="ECO:0000256" key="4">
    <source>
        <dbReference type="ARBA" id="ARBA00023239"/>
    </source>
</evidence>
<accession>A0A4Q0MNX9</accession>
<keyword evidence="4" id="KW-0456">Lyase</keyword>
<dbReference type="Gene3D" id="3.90.1590.10">
    <property type="entry name" value="glutathione-dependent formaldehyde- activating enzyme (gfa)"/>
    <property type="match status" value="1"/>
</dbReference>
<evidence type="ECO:0000256" key="2">
    <source>
        <dbReference type="ARBA" id="ARBA00022723"/>
    </source>
</evidence>
<dbReference type="InterPro" id="IPR011057">
    <property type="entry name" value="Mss4-like_sf"/>
</dbReference>
<dbReference type="Pfam" id="PF04828">
    <property type="entry name" value="GFA"/>
    <property type="match status" value="1"/>
</dbReference>
<evidence type="ECO:0000313" key="7">
    <source>
        <dbReference type="Proteomes" id="UP000289708"/>
    </source>
</evidence>